<evidence type="ECO:0000313" key="2">
    <source>
        <dbReference type="Proteomes" id="UP000030745"/>
    </source>
</evidence>
<organism evidence="1 2">
    <name type="scientific">Saprolegnia parasitica (strain CBS 223.65)</name>
    <dbReference type="NCBI Taxonomy" id="695850"/>
    <lineage>
        <taxon>Eukaryota</taxon>
        <taxon>Sar</taxon>
        <taxon>Stramenopiles</taxon>
        <taxon>Oomycota</taxon>
        <taxon>Saprolegniomycetes</taxon>
        <taxon>Saprolegniales</taxon>
        <taxon>Saprolegniaceae</taxon>
        <taxon>Saprolegnia</taxon>
    </lineage>
</organism>
<keyword evidence="2" id="KW-1185">Reference proteome</keyword>
<dbReference type="RefSeq" id="XP_012202306.1">
    <property type="nucleotide sequence ID" value="XM_012346916.1"/>
</dbReference>
<sequence>MPDLDCAPMDPASAPYEDALESIPRDACATFEYAYMGRLDDAMAPGLVLAAFPGRRKWSQDARVLDAVLANHPSGILPSTSLQQDNGRDPPPTMWTLGLGRTLTDHFAWGSNNVVAVLSHVAIRRPASDAAPLEPLLRDRNSAGTLLVSLPTYLEGGALSVHFNGARTVSDNDHRVCSTYSVTVAHRAATLAMAPIMAGHAVVAVYDLVGDSAMSASTSPISPGVLAAIAMLTTIATAPPTKYPLLGFGIRPSYTFTTFDDLGSGSQERAFVHALVATEMYDVAMVHYLPVPADDDDTGPFVIARAALHPSLGLPSSCALALRGRLVPAFLCSVRVEDLRRSRDYRSTSLVFWHKVHRPIVLGFEAATDALATTPEKPMRRDLVEGLLEHYVDACDAMAATREIS</sequence>
<evidence type="ECO:0000313" key="1">
    <source>
        <dbReference type="EMBL" id="KDO26924.1"/>
    </source>
</evidence>
<dbReference type="OrthoDB" id="10505582at2759"/>
<dbReference type="KEGG" id="spar:SPRG_07638"/>
<dbReference type="VEuPathDB" id="FungiDB:SPRG_07638"/>
<dbReference type="AlphaFoldDB" id="A0A067C820"/>
<dbReference type="Proteomes" id="UP000030745">
    <property type="component" value="Unassembled WGS sequence"/>
</dbReference>
<reference evidence="1 2" key="1">
    <citation type="journal article" date="2013" name="PLoS Genet.">
        <title>Distinctive expansion of potential virulence genes in the genome of the oomycete fish pathogen Saprolegnia parasitica.</title>
        <authorList>
            <person name="Jiang R.H."/>
            <person name="de Bruijn I."/>
            <person name="Haas B.J."/>
            <person name="Belmonte R."/>
            <person name="Lobach L."/>
            <person name="Christie J."/>
            <person name="van den Ackerveken G."/>
            <person name="Bottin A."/>
            <person name="Bulone V."/>
            <person name="Diaz-Moreno S.M."/>
            <person name="Dumas B."/>
            <person name="Fan L."/>
            <person name="Gaulin E."/>
            <person name="Govers F."/>
            <person name="Grenville-Briggs L.J."/>
            <person name="Horner N.R."/>
            <person name="Levin J.Z."/>
            <person name="Mammella M."/>
            <person name="Meijer H.J."/>
            <person name="Morris P."/>
            <person name="Nusbaum C."/>
            <person name="Oome S."/>
            <person name="Phillips A.J."/>
            <person name="van Rooyen D."/>
            <person name="Rzeszutek E."/>
            <person name="Saraiva M."/>
            <person name="Secombes C.J."/>
            <person name="Seidl M.F."/>
            <person name="Snel B."/>
            <person name="Stassen J.H."/>
            <person name="Sykes S."/>
            <person name="Tripathy S."/>
            <person name="van den Berg H."/>
            <person name="Vega-Arreguin J.C."/>
            <person name="Wawra S."/>
            <person name="Young S.K."/>
            <person name="Zeng Q."/>
            <person name="Dieguez-Uribeondo J."/>
            <person name="Russ C."/>
            <person name="Tyler B.M."/>
            <person name="van West P."/>
        </authorList>
    </citation>
    <scope>NUCLEOTIDE SEQUENCE [LARGE SCALE GENOMIC DNA]</scope>
    <source>
        <strain evidence="1 2">CBS 223.65</strain>
    </source>
</reference>
<accession>A0A067C820</accession>
<dbReference type="EMBL" id="KK583220">
    <property type="protein sequence ID" value="KDO26924.1"/>
    <property type="molecule type" value="Genomic_DNA"/>
</dbReference>
<proteinExistence type="predicted"/>
<name>A0A067C820_SAPPC</name>
<gene>
    <name evidence="1" type="ORF">SPRG_07638</name>
</gene>
<dbReference type="GeneID" id="24129894"/>
<protein>
    <submittedName>
        <fullName evidence="1">Uncharacterized protein</fullName>
    </submittedName>
</protein>